<dbReference type="Gene3D" id="3.40.30.10">
    <property type="entry name" value="Glutaredoxin"/>
    <property type="match status" value="1"/>
</dbReference>
<gene>
    <name evidence="5" type="ORF">ASEP1449_LOCUS2903</name>
</gene>
<feature type="domain" description="Thioredoxin" evidence="4">
    <location>
        <begin position="51"/>
        <end position="175"/>
    </location>
</feature>
<reference evidence="5" key="1">
    <citation type="submission" date="2021-01" db="EMBL/GenBank/DDBJ databases">
        <authorList>
            <person name="Corre E."/>
            <person name="Pelletier E."/>
            <person name="Niang G."/>
            <person name="Scheremetjew M."/>
            <person name="Finn R."/>
            <person name="Kale V."/>
            <person name="Holt S."/>
            <person name="Cochrane G."/>
            <person name="Meng A."/>
            <person name="Brown T."/>
            <person name="Cohen L."/>
        </authorList>
    </citation>
    <scope>NUCLEOTIDE SEQUENCE</scope>
    <source>
        <strain evidence="5">CCMP2084</strain>
    </source>
</reference>
<name>A0A7S2U7M0_9STRA</name>
<dbReference type="Pfam" id="PF00085">
    <property type="entry name" value="Thioredoxin"/>
    <property type="match status" value="1"/>
</dbReference>
<evidence type="ECO:0000256" key="3">
    <source>
        <dbReference type="ARBA" id="ARBA00023157"/>
    </source>
</evidence>
<evidence type="ECO:0000256" key="2">
    <source>
        <dbReference type="ARBA" id="ARBA00022982"/>
    </source>
</evidence>
<dbReference type="PANTHER" id="PTHR45663:SF11">
    <property type="entry name" value="GEO12009P1"/>
    <property type="match status" value="1"/>
</dbReference>
<dbReference type="AlphaFoldDB" id="A0A7S2U7M0"/>
<protein>
    <recommendedName>
        <fullName evidence="4">Thioredoxin domain-containing protein</fullName>
    </recommendedName>
</protein>
<accession>A0A7S2U7M0</accession>
<dbReference type="EMBL" id="HBHQ01004367">
    <property type="protein sequence ID" value="CAD9811079.1"/>
    <property type="molecule type" value="Transcribed_RNA"/>
</dbReference>
<dbReference type="InterPro" id="IPR036249">
    <property type="entry name" value="Thioredoxin-like_sf"/>
</dbReference>
<organism evidence="5">
    <name type="scientific">Attheya septentrionalis</name>
    <dbReference type="NCBI Taxonomy" id="420275"/>
    <lineage>
        <taxon>Eukaryota</taxon>
        <taxon>Sar</taxon>
        <taxon>Stramenopiles</taxon>
        <taxon>Ochrophyta</taxon>
        <taxon>Bacillariophyta</taxon>
        <taxon>Coscinodiscophyceae</taxon>
        <taxon>Chaetocerotophycidae</taxon>
        <taxon>Chaetocerotales</taxon>
        <taxon>Attheyaceae</taxon>
        <taxon>Attheya</taxon>
    </lineage>
</organism>
<dbReference type="PROSITE" id="PS51352">
    <property type="entry name" value="THIOREDOXIN_2"/>
    <property type="match status" value="1"/>
</dbReference>
<dbReference type="SUPFAM" id="SSF52833">
    <property type="entry name" value="Thioredoxin-like"/>
    <property type="match status" value="1"/>
</dbReference>
<dbReference type="PRINTS" id="PR00421">
    <property type="entry name" value="THIOREDOXIN"/>
</dbReference>
<dbReference type="CDD" id="cd02947">
    <property type="entry name" value="TRX_family"/>
    <property type="match status" value="1"/>
</dbReference>
<dbReference type="GO" id="GO:0015035">
    <property type="term" value="F:protein-disulfide reductase activity"/>
    <property type="evidence" value="ECO:0007669"/>
    <property type="project" value="TreeGrafter"/>
</dbReference>
<keyword evidence="1" id="KW-0813">Transport</keyword>
<keyword evidence="3" id="KW-1015">Disulfide bond</keyword>
<evidence type="ECO:0000313" key="5">
    <source>
        <dbReference type="EMBL" id="CAD9811079.1"/>
    </source>
</evidence>
<keyword evidence="2" id="KW-0249">Electron transport</keyword>
<dbReference type="InterPro" id="IPR017937">
    <property type="entry name" value="Thioredoxin_CS"/>
</dbReference>
<dbReference type="GO" id="GO:0005737">
    <property type="term" value="C:cytoplasm"/>
    <property type="evidence" value="ECO:0007669"/>
    <property type="project" value="TreeGrafter"/>
</dbReference>
<dbReference type="PANTHER" id="PTHR45663">
    <property type="entry name" value="GEO12009P1"/>
    <property type="match status" value="1"/>
</dbReference>
<sequence>MPMKLLFPGISPRALGLVLFLFTFCGINATFVVPQKRLSRWVCSTRANAWQHPRTPRSSLTMIAKSGGKLITTSEEYGGQVLDPSINRPVLVFFSAPWCGPCRLSNPVVKDVMKQFMDDINVVEVCTDDLPDVASDAGVMSIPTIQIYFKGQLLDTIVGCVARNVLASSVDKILEDYVSSP</sequence>
<proteinExistence type="predicted"/>
<evidence type="ECO:0000256" key="1">
    <source>
        <dbReference type="ARBA" id="ARBA00022448"/>
    </source>
</evidence>
<dbReference type="InterPro" id="IPR013766">
    <property type="entry name" value="Thioredoxin_domain"/>
</dbReference>
<evidence type="ECO:0000259" key="4">
    <source>
        <dbReference type="PROSITE" id="PS51352"/>
    </source>
</evidence>
<dbReference type="PROSITE" id="PS00194">
    <property type="entry name" value="THIOREDOXIN_1"/>
    <property type="match status" value="1"/>
</dbReference>